<dbReference type="PROSITE" id="PS50949">
    <property type="entry name" value="HTH_GNTR"/>
    <property type="match status" value="1"/>
</dbReference>
<sequence length="490" mass="52887">MPRGKSPHALDLPRPTSWLDKAGVNKQDGAYEALRSAILTKMLPAGSRLPSSRTLAERWELSRGTIETVFDRLHAEAYVTRVPGSGTRVCAVVPERFLMAGFTDTTPVGPFSEPVPVSDTGVRDGLPFVARRADASLFPMAAWSKCATRALAAATPEQLCSADPAGLPQLRQQIADFLAKYRGIRCDPQDIVVTTGIRHAIDLLARGIVRDGDKVCLEEPGYPAARALFALAGAVPVDIAVDAEGIDCAALAAHTDACLAYVTPAHQSPLGVTMSVTRRLALLEWANDSGAWVVEDDYDSEFNYHSAPLAALKALDQYQRVIYCGSFNKTLFAGLRVGFMVLPPPLRPQLLRSVQLTGRSVGVTEQLALAAWMEEGAFVRHLRLARLAYKERRDLLLACLEQVAPGRYTISGQQAGFHCVLWLPPDADERVFCALAAQEGLALQPLGDFCHSARLAPAVLLGYTALSLAQVRHAAQKLGRLLLLPAPGAE</sequence>
<evidence type="ECO:0000256" key="2">
    <source>
        <dbReference type="ARBA" id="ARBA00022898"/>
    </source>
</evidence>
<comment type="caution">
    <text evidence="7">The sequence shown here is derived from an EMBL/GenBank/DDBJ whole genome shotgun (WGS) entry which is preliminary data.</text>
</comment>
<keyword evidence="3" id="KW-0805">Transcription regulation</keyword>
<dbReference type="SMART" id="SM00345">
    <property type="entry name" value="HTH_GNTR"/>
    <property type="match status" value="1"/>
</dbReference>
<protein>
    <submittedName>
        <fullName evidence="7">GntR family transcriptional regulator</fullName>
    </submittedName>
</protein>
<reference evidence="7 8" key="1">
    <citation type="submission" date="2015-06" db="EMBL/GenBank/DDBJ databases">
        <title>Draft genome sequencing of a biphenyl-degrading bacterium, Janthinobacterium lividum MEG1.</title>
        <authorList>
            <person name="Shimodaira J."/>
            <person name="Hatta T."/>
        </authorList>
    </citation>
    <scope>NUCLEOTIDE SEQUENCE [LARGE SCALE GENOMIC DNA]</scope>
    <source>
        <strain evidence="7 8">MEG1</strain>
    </source>
</reference>
<evidence type="ECO:0000256" key="4">
    <source>
        <dbReference type="ARBA" id="ARBA00023125"/>
    </source>
</evidence>
<accession>A0A1S1U1R0</accession>
<dbReference type="PANTHER" id="PTHR46577:SF1">
    <property type="entry name" value="HTH-TYPE TRANSCRIPTIONAL REGULATORY PROTEIN GABR"/>
    <property type="match status" value="1"/>
</dbReference>
<dbReference type="GO" id="GO:0003677">
    <property type="term" value="F:DNA binding"/>
    <property type="evidence" value="ECO:0007669"/>
    <property type="project" value="UniProtKB-KW"/>
</dbReference>
<dbReference type="InterPro" id="IPR015421">
    <property type="entry name" value="PyrdxlP-dep_Trfase_major"/>
</dbReference>
<dbReference type="Gene3D" id="1.10.10.10">
    <property type="entry name" value="Winged helix-like DNA-binding domain superfamily/Winged helix DNA-binding domain"/>
    <property type="match status" value="1"/>
</dbReference>
<dbReference type="InterPro" id="IPR000524">
    <property type="entry name" value="Tscrpt_reg_HTH_GntR"/>
</dbReference>
<evidence type="ECO:0000256" key="1">
    <source>
        <dbReference type="ARBA" id="ARBA00005384"/>
    </source>
</evidence>
<feature type="domain" description="HTH gntR-type" evidence="6">
    <location>
        <begin position="24"/>
        <end position="92"/>
    </location>
</feature>
<evidence type="ECO:0000313" key="8">
    <source>
        <dbReference type="Proteomes" id="UP000179840"/>
    </source>
</evidence>
<dbReference type="GO" id="GO:0030170">
    <property type="term" value="F:pyridoxal phosphate binding"/>
    <property type="evidence" value="ECO:0007669"/>
    <property type="project" value="InterPro"/>
</dbReference>
<dbReference type="InterPro" id="IPR004839">
    <property type="entry name" value="Aminotransferase_I/II_large"/>
</dbReference>
<dbReference type="PANTHER" id="PTHR46577">
    <property type="entry name" value="HTH-TYPE TRANSCRIPTIONAL REGULATORY PROTEIN GABR"/>
    <property type="match status" value="1"/>
</dbReference>
<organism evidence="7 8">
    <name type="scientific">Janthinobacterium lividum</name>
    <dbReference type="NCBI Taxonomy" id="29581"/>
    <lineage>
        <taxon>Bacteria</taxon>
        <taxon>Pseudomonadati</taxon>
        <taxon>Pseudomonadota</taxon>
        <taxon>Betaproteobacteria</taxon>
        <taxon>Burkholderiales</taxon>
        <taxon>Oxalobacteraceae</taxon>
        <taxon>Janthinobacterium</taxon>
    </lineage>
</organism>
<dbReference type="Pfam" id="PF00155">
    <property type="entry name" value="Aminotran_1_2"/>
    <property type="match status" value="1"/>
</dbReference>
<dbReference type="Gene3D" id="3.40.640.10">
    <property type="entry name" value="Type I PLP-dependent aspartate aminotransferase-like (Major domain)"/>
    <property type="match status" value="1"/>
</dbReference>
<dbReference type="EMBL" id="LFKP01000014">
    <property type="protein sequence ID" value="OHV94400.1"/>
    <property type="molecule type" value="Genomic_DNA"/>
</dbReference>
<keyword evidence="5" id="KW-0804">Transcription</keyword>
<keyword evidence="2" id="KW-0663">Pyridoxal phosphate</keyword>
<dbReference type="AlphaFoldDB" id="A0A1S1U1R0"/>
<dbReference type="SUPFAM" id="SSF46785">
    <property type="entry name" value="Winged helix' DNA-binding domain"/>
    <property type="match status" value="1"/>
</dbReference>
<evidence type="ECO:0000256" key="5">
    <source>
        <dbReference type="ARBA" id="ARBA00023163"/>
    </source>
</evidence>
<keyword evidence="4" id="KW-0238">DNA-binding</keyword>
<dbReference type="Pfam" id="PF00392">
    <property type="entry name" value="GntR"/>
    <property type="match status" value="1"/>
</dbReference>
<dbReference type="CDD" id="cd00609">
    <property type="entry name" value="AAT_like"/>
    <property type="match status" value="1"/>
</dbReference>
<dbReference type="SUPFAM" id="SSF53383">
    <property type="entry name" value="PLP-dependent transferases"/>
    <property type="match status" value="1"/>
</dbReference>
<evidence type="ECO:0000256" key="3">
    <source>
        <dbReference type="ARBA" id="ARBA00023015"/>
    </source>
</evidence>
<evidence type="ECO:0000259" key="6">
    <source>
        <dbReference type="PROSITE" id="PS50949"/>
    </source>
</evidence>
<dbReference type="CDD" id="cd07377">
    <property type="entry name" value="WHTH_GntR"/>
    <property type="match status" value="1"/>
</dbReference>
<proteinExistence type="inferred from homology"/>
<dbReference type="InterPro" id="IPR036390">
    <property type="entry name" value="WH_DNA-bd_sf"/>
</dbReference>
<comment type="similarity">
    <text evidence="1">In the C-terminal section; belongs to the class-I pyridoxal-phosphate-dependent aminotransferase family.</text>
</comment>
<dbReference type="GO" id="GO:0003700">
    <property type="term" value="F:DNA-binding transcription factor activity"/>
    <property type="evidence" value="ECO:0007669"/>
    <property type="project" value="InterPro"/>
</dbReference>
<evidence type="ECO:0000313" key="7">
    <source>
        <dbReference type="EMBL" id="OHV94400.1"/>
    </source>
</evidence>
<dbReference type="InterPro" id="IPR051446">
    <property type="entry name" value="HTH_trans_reg/aminotransferase"/>
</dbReference>
<gene>
    <name evidence="7" type="ORF">AKG95_28120</name>
</gene>
<name>A0A1S1U1R0_9BURK</name>
<dbReference type="Proteomes" id="UP000179840">
    <property type="component" value="Unassembled WGS sequence"/>
</dbReference>
<dbReference type="RefSeq" id="WP_071080105.1">
    <property type="nucleotide sequence ID" value="NZ_LFKP01000014.1"/>
</dbReference>
<dbReference type="InterPro" id="IPR015424">
    <property type="entry name" value="PyrdxlP-dep_Trfase"/>
</dbReference>
<dbReference type="InterPro" id="IPR036388">
    <property type="entry name" value="WH-like_DNA-bd_sf"/>
</dbReference>